<sequence length="438" mass="47441">MRPVASTPNVPPRPAASNPTLPQLPVAVVSELVALSEGPVPPAPATGNLPSRPRRPLPRPPPKLVPSTGSTSTAFLALPTLVLAPAASAPRAPFPESPMPDLTSPKASRSSYTPWANWTDGFYLRQTIIDHTNKRVQATFDVPWDEMQVGADGLSPWISASRDPGWAVWEVARRLAQVPGESVHIAVIAMQPKALLTPARGAAGEVVLDPYATLLDCKRKNIGTATQGRMTNNAKEAVERSLFGVNASSEVLFYGRIFADSIVSVMEFTHDHLPLGLPPHWLAQPGKTWMDSLVWDPYEQAYDWHNARQRIATVAAGGELPSLGKLTTRTSYAPHPSVTRRGTISSVNISIHTGQNGDLEDIAPGAHTVPTDAKVHSTYSRPAEPKTILNPAPPKMPRAARQRPRDTPPRHQRQPPSKPYGVTDQTQRMSHGISDNGW</sequence>
<dbReference type="EMBL" id="AP028216">
    <property type="protein sequence ID" value="BEI93276.1"/>
    <property type="molecule type" value="Genomic_DNA"/>
</dbReference>
<evidence type="ECO:0000313" key="2">
    <source>
        <dbReference type="EMBL" id="BEI93276.1"/>
    </source>
</evidence>
<feature type="region of interest" description="Disordered" evidence="1">
    <location>
        <begin position="37"/>
        <end position="70"/>
    </location>
</feature>
<evidence type="ECO:0000256" key="1">
    <source>
        <dbReference type="SAM" id="MobiDB-lite"/>
    </source>
</evidence>
<dbReference type="Proteomes" id="UP001233271">
    <property type="component" value="Chromosome 5"/>
</dbReference>
<feature type="region of interest" description="Disordered" evidence="1">
    <location>
        <begin position="91"/>
        <end position="110"/>
    </location>
</feature>
<dbReference type="KEGG" id="ccac:CcaHIS019_0509040"/>
<proteinExistence type="predicted"/>
<feature type="region of interest" description="Disordered" evidence="1">
    <location>
        <begin position="1"/>
        <end position="23"/>
    </location>
</feature>
<organism evidence="2 3">
    <name type="scientific">Cutaneotrichosporon cavernicola</name>
    <dbReference type="NCBI Taxonomy" id="279322"/>
    <lineage>
        <taxon>Eukaryota</taxon>
        <taxon>Fungi</taxon>
        <taxon>Dikarya</taxon>
        <taxon>Basidiomycota</taxon>
        <taxon>Agaricomycotina</taxon>
        <taxon>Tremellomycetes</taxon>
        <taxon>Trichosporonales</taxon>
        <taxon>Trichosporonaceae</taxon>
        <taxon>Cutaneotrichosporon</taxon>
    </lineage>
</organism>
<feature type="region of interest" description="Disordered" evidence="1">
    <location>
        <begin position="356"/>
        <end position="438"/>
    </location>
</feature>
<evidence type="ECO:0000313" key="3">
    <source>
        <dbReference type="Proteomes" id="UP001233271"/>
    </source>
</evidence>
<keyword evidence="3" id="KW-1185">Reference proteome</keyword>
<name>A0AA48L734_9TREE</name>
<accession>A0AA48L734</accession>
<dbReference type="RefSeq" id="XP_060458541.1">
    <property type="nucleotide sequence ID" value="XM_060602114.1"/>
</dbReference>
<protein>
    <submittedName>
        <fullName evidence="2">Uncharacterized protein</fullName>
    </submittedName>
</protein>
<gene>
    <name evidence="2" type="ORF">CcaverHIS019_0509040</name>
</gene>
<reference evidence="2" key="1">
    <citation type="journal article" date="2023" name="BMC Genomics">
        <title>Chromosome-level genome assemblies of Cutaneotrichosporon spp. (Trichosporonales, Basidiomycota) reveal imbalanced evolution between nucleotide sequences and chromosome synteny.</title>
        <authorList>
            <person name="Kobayashi Y."/>
            <person name="Kayamori A."/>
            <person name="Aoki K."/>
            <person name="Shiwa Y."/>
            <person name="Matsutani M."/>
            <person name="Fujita N."/>
            <person name="Sugita T."/>
            <person name="Iwasaki W."/>
            <person name="Tanaka N."/>
            <person name="Takashima M."/>
        </authorList>
    </citation>
    <scope>NUCLEOTIDE SEQUENCE</scope>
    <source>
        <strain evidence="2">HIS019</strain>
    </source>
</reference>
<dbReference type="AlphaFoldDB" id="A0AA48L734"/>
<dbReference type="GeneID" id="85497146"/>